<evidence type="ECO:0000313" key="2">
    <source>
        <dbReference type="EMBL" id="CDR28465.1"/>
    </source>
</evidence>
<keyword evidence="1" id="KW-0802">TPR repeat</keyword>
<dbReference type="Pfam" id="PF14559">
    <property type="entry name" value="TPR_19"/>
    <property type="match status" value="1"/>
</dbReference>
<proteinExistence type="predicted"/>
<dbReference type="InterPro" id="IPR019734">
    <property type="entry name" value="TPR_rpt"/>
</dbReference>
<dbReference type="PROSITE" id="PS50005">
    <property type="entry name" value="TPR"/>
    <property type="match status" value="1"/>
</dbReference>
<dbReference type="AlphaFoldDB" id="A0A077UJ63"/>
<dbReference type="SUPFAM" id="SSF48452">
    <property type="entry name" value="TPR-like"/>
    <property type="match status" value="2"/>
</dbReference>
<evidence type="ECO:0000313" key="3">
    <source>
        <dbReference type="Proteomes" id="UP000044616"/>
    </source>
</evidence>
<feature type="repeat" description="TPR" evidence="1">
    <location>
        <begin position="15"/>
        <end position="48"/>
    </location>
</feature>
<gene>
    <name evidence="2" type="ORF">ERS140147_01597</name>
</gene>
<dbReference type="Gene3D" id="1.25.40.10">
    <property type="entry name" value="Tetratricopeptide repeat domain"/>
    <property type="match status" value="2"/>
</dbReference>
<protein>
    <submittedName>
        <fullName evidence="2">TPR domain protein</fullName>
    </submittedName>
</protein>
<organism evidence="2 3">
    <name type="scientific">Staphylococcus schweitzeri</name>
    <dbReference type="NCBI Taxonomy" id="1654388"/>
    <lineage>
        <taxon>Bacteria</taxon>
        <taxon>Bacillati</taxon>
        <taxon>Bacillota</taxon>
        <taxon>Bacilli</taxon>
        <taxon>Bacillales</taxon>
        <taxon>Staphylococcaceae</taxon>
        <taxon>Staphylococcus</taxon>
    </lineage>
</organism>
<dbReference type="Proteomes" id="UP000044616">
    <property type="component" value="Unassembled WGS sequence"/>
</dbReference>
<dbReference type="EMBL" id="CCEH01000012">
    <property type="protein sequence ID" value="CDR28465.1"/>
    <property type="molecule type" value="Genomic_DNA"/>
</dbReference>
<name>A0A077UJ63_9STAP</name>
<accession>A0A077UJ63</accession>
<dbReference type="InterPro" id="IPR011990">
    <property type="entry name" value="TPR-like_helical_dom_sf"/>
</dbReference>
<dbReference type="SMART" id="SM00028">
    <property type="entry name" value="TPR"/>
    <property type="match status" value="2"/>
</dbReference>
<dbReference type="RefSeq" id="WP_047530983.1">
    <property type="nucleotide sequence ID" value="NZ_CCEH01000012.1"/>
</dbReference>
<reference evidence="2 3" key="1">
    <citation type="submission" date="2014-05" db="EMBL/GenBank/DDBJ databases">
        <authorList>
            <person name="Aslett A.Martin."/>
            <person name="De Silva Nishadi"/>
        </authorList>
    </citation>
    <scope>NUCLEOTIDE SEQUENCE [LARGE SCALE GENOMIC DNA]</scope>
</reference>
<sequence>MAQRNNKVIPMTFDDAFYRKMASQKFKQREYKRAAEYFEKVLELSPDDLEIQIDYAQSLVQLGVAKKAEHLFYDNIIYNRHIEDSYYELSQLNIELNEPNKAFLFGINYVFVSDDQEYRDELEQMFDVKYENEEQIELEAQLFAVQILFQYLFSQGRLKDAKNYVLHQPQQVQDHRVVRNLLAMCYLYLGEYDTAKALYEALLNEDSTDIYALCHYTLLLYNTKENEQYQKYLKILNKVAPMNDDESFKLGIVLSYLKQYRASQQLLYPLYKKGKFLSIQMFNALAYNYYYLGDQDESHYFWERLTQVSKVEVGHAPWVIEKSKEIFERKILPMLVSDDSHYRLYGIFLLNQLNGREIVMTESIWQVLENLNNYEKLYLTYLVQGLTLNKLDFIHRGLTLLYHNELFTNNNDLMVAWINQAELIIAEKVDLTDVEPYIGAFVYLYFKNDSQNITKKQITTWLDITQYKLNKMIEFLLSI</sequence>
<evidence type="ECO:0000256" key="1">
    <source>
        <dbReference type="PROSITE-ProRule" id="PRU00339"/>
    </source>
</evidence>